<keyword evidence="2" id="KW-1185">Reference proteome</keyword>
<evidence type="ECO:0000313" key="2">
    <source>
        <dbReference type="Proteomes" id="UP001596084"/>
    </source>
</evidence>
<sequence>MTESQLDQTYTALAEATARVGEAKAPLFLATLSLALMTRQTDAAEALALIAQAERLANT</sequence>
<comment type="caution">
    <text evidence="1">The sequence shown here is derived from an EMBL/GenBank/DDBJ whole genome shotgun (WGS) entry which is preliminary data.</text>
</comment>
<reference evidence="2" key="1">
    <citation type="journal article" date="2019" name="Int. J. Syst. Evol. Microbiol.">
        <title>The Global Catalogue of Microorganisms (GCM) 10K type strain sequencing project: providing services to taxonomists for standard genome sequencing and annotation.</title>
        <authorList>
            <consortium name="The Broad Institute Genomics Platform"/>
            <consortium name="The Broad Institute Genome Sequencing Center for Infectious Disease"/>
            <person name="Wu L."/>
            <person name="Ma J."/>
        </authorList>
    </citation>
    <scope>NUCLEOTIDE SEQUENCE [LARGE SCALE GENOMIC DNA]</scope>
    <source>
        <strain evidence="2">CGMCC 4.7277</strain>
    </source>
</reference>
<protein>
    <recommendedName>
        <fullName evidence="3">DUF2783 domain-containing protein</fullName>
    </recommendedName>
</protein>
<proteinExistence type="predicted"/>
<dbReference type="Proteomes" id="UP001596084">
    <property type="component" value="Unassembled WGS sequence"/>
</dbReference>
<dbReference type="EMBL" id="JBHSMX010000065">
    <property type="protein sequence ID" value="MFC5523558.1"/>
    <property type="molecule type" value="Genomic_DNA"/>
</dbReference>
<evidence type="ECO:0008006" key="3">
    <source>
        <dbReference type="Google" id="ProtNLM"/>
    </source>
</evidence>
<accession>A0ABW0QFK4</accession>
<organism evidence="1 2">
    <name type="scientific">Polaromonas jejuensis</name>
    <dbReference type="NCBI Taxonomy" id="457502"/>
    <lineage>
        <taxon>Bacteria</taxon>
        <taxon>Pseudomonadati</taxon>
        <taxon>Pseudomonadota</taxon>
        <taxon>Betaproteobacteria</taxon>
        <taxon>Burkholderiales</taxon>
        <taxon>Comamonadaceae</taxon>
        <taxon>Polaromonas</taxon>
    </lineage>
</organism>
<name>A0ABW0QFK4_9BURK</name>
<gene>
    <name evidence="1" type="ORF">ACFPP7_21960</name>
</gene>
<dbReference type="RefSeq" id="WP_068832629.1">
    <property type="nucleotide sequence ID" value="NZ_JBHSMX010000065.1"/>
</dbReference>
<evidence type="ECO:0000313" key="1">
    <source>
        <dbReference type="EMBL" id="MFC5523558.1"/>
    </source>
</evidence>